<dbReference type="InterPro" id="IPR036770">
    <property type="entry name" value="Ankyrin_rpt-contain_sf"/>
</dbReference>
<gene>
    <name evidence="4" type="ordered locus">TREAZ_0234</name>
</gene>
<evidence type="ECO:0000256" key="2">
    <source>
        <dbReference type="ARBA" id="ARBA00023043"/>
    </source>
</evidence>
<evidence type="ECO:0000256" key="3">
    <source>
        <dbReference type="PROSITE-ProRule" id="PRU00023"/>
    </source>
</evidence>
<reference evidence="4 5" key="2">
    <citation type="journal article" date="2011" name="ISME J.">
        <title>RNA-seq reveals cooperative metabolic interactions between two termite-gut spirochete species in co-culture.</title>
        <authorList>
            <person name="Rosenthal A.Z."/>
            <person name="Matson E.G."/>
            <person name="Eldar A."/>
            <person name="Leadbetter J.R."/>
        </authorList>
    </citation>
    <scope>NUCLEOTIDE SEQUENCE [LARGE SCALE GENOMIC DNA]</scope>
    <source>
        <strain evidence="5">ATCC BAA-888 / DSM 13862 / ZAS-9</strain>
    </source>
</reference>
<dbReference type="PROSITE" id="PS50297">
    <property type="entry name" value="ANK_REP_REGION"/>
    <property type="match status" value="3"/>
</dbReference>
<keyword evidence="1" id="KW-0677">Repeat</keyword>
<dbReference type="HOGENOM" id="CLU_077687_0_0_12"/>
<protein>
    <submittedName>
        <fullName evidence="4">Ankyrin repeat protein</fullName>
    </submittedName>
</protein>
<dbReference type="Pfam" id="PF12796">
    <property type="entry name" value="Ank_2"/>
    <property type="match status" value="1"/>
</dbReference>
<dbReference type="EMBL" id="CP001841">
    <property type="protein sequence ID" value="AEF83058.1"/>
    <property type="molecule type" value="Genomic_DNA"/>
</dbReference>
<dbReference type="Proteomes" id="UP000009222">
    <property type="component" value="Chromosome"/>
</dbReference>
<dbReference type="RefSeq" id="WP_015711695.1">
    <property type="nucleotide sequence ID" value="NC_015577.1"/>
</dbReference>
<dbReference type="InParanoid" id="F5YE93"/>
<feature type="repeat" description="ANK" evidence="3">
    <location>
        <begin position="225"/>
        <end position="257"/>
    </location>
</feature>
<reference evidence="5" key="1">
    <citation type="submission" date="2009-12" db="EMBL/GenBank/DDBJ databases">
        <title>Complete sequence of Treponema azotonutricium strain ZAS-9.</title>
        <authorList>
            <person name="Tetu S.G."/>
            <person name="Matson E."/>
            <person name="Ren Q."/>
            <person name="Seshadri R."/>
            <person name="Elbourne L."/>
            <person name="Hassan K.A."/>
            <person name="Durkin A."/>
            <person name="Radune D."/>
            <person name="Mohamoud Y."/>
            <person name="Shay R."/>
            <person name="Jin S."/>
            <person name="Zhang X."/>
            <person name="Lucey K."/>
            <person name="Ballor N.R."/>
            <person name="Ottesen E."/>
            <person name="Rosenthal R."/>
            <person name="Allen A."/>
            <person name="Leadbetter J.R."/>
            <person name="Paulsen I.T."/>
        </authorList>
    </citation>
    <scope>NUCLEOTIDE SEQUENCE [LARGE SCALE GENOMIC DNA]</scope>
    <source>
        <strain evidence="5">ATCC BAA-888 / DSM 13862 / ZAS-9</strain>
    </source>
</reference>
<dbReference type="STRING" id="545695.TREAZ_0234"/>
<feature type="repeat" description="ANK" evidence="3">
    <location>
        <begin position="191"/>
        <end position="223"/>
    </location>
</feature>
<sequence length="324" mass="34435">MNVVLLYSQNSGKGNFQDLLETFTDLSIAAEAFEAGPGVDISQVFGISPGGETAALFPSHIVVLGSLDPSWLIFAIGFSTGCRIPLLVYGDTAKGLSGEDKKTPAEFSSLLKESSKKLKNKTALIRYFEDEKAAWIKKEAARDAARARDTLLQMGISVTLESLAKCTEEGKALELSLFLASGFHPDTKDKAGVPLLNIAARGGHREAVEVLLKAGAKVNIPSDDRGSSALMDSAMGKHHDMMEDLLKAGADVNIKSKDGQSALILAVGLNDADSVEILLKSGADPDDPDLLGASARKYATLFNRESIVALFNAYAPQNANYEAS</sequence>
<dbReference type="PANTHER" id="PTHR24171:SF9">
    <property type="entry name" value="ANKYRIN REPEAT DOMAIN-CONTAINING PROTEIN 39"/>
    <property type="match status" value="1"/>
</dbReference>
<keyword evidence="5" id="KW-1185">Reference proteome</keyword>
<dbReference type="PROSITE" id="PS50088">
    <property type="entry name" value="ANK_REPEAT"/>
    <property type="match status" value="3"/>
</dbReference>
<proteinExistence type="predicted"/>
<accession>F5YE93</accession>
<dbReference type="eggNOG" id="COG0666">
    <property type="taxonomic scope" value="Bacteria"/>
</dbReference>
<dbReference type="SMART" id="SM00248">
    <property type="entry name" value="ANK"/>
    <property type="match status" value="3"/>
</dbReference>
<feature type="repeat" description="ANK" evidence="3">
    <location>
        <begin position="258"/>
        <end position="290"/>
    </location>
</feature>
<evidence type="ECO:0000313" key="4">
    <source>
        <dbReference type="EMBL" id="AEF83058.1"/>
    </source>
</evidence>
<dbReference type="OrthoDB" id="368967at2"/>
<dbReference type="AlphaFoldDB" id="F5YE93"/>
<keyword evidence="2 3" id="KW-0040">ANK repeat</keyword>
<dbReference type="Pfam" id="PF00023">
    <property type="entry name" value="Ank"/>
    <property type="match status" value="1"/>
</dbReference>
<dbReference type="KEGG" id="taz:TREAZ_0234"/>
<dbReference type="InterPro" id="IPR002110">
    <property type="entry name" value="Ankyrin_rpt"/>
</dbReference>
<evidence type="ECO:0000256" key="1">
    <source>
        <dbReference type="ARBA" id="ARBA00022737"/>
    </source>
</evidence>
<dbReference type="SUPFAM" id="SSF48403">
    <property type="entry name" value="Ankyrin repeat"/>
    <property type="match status" value="1"/>
</dbReference>
<name>F5YE93_LEAAZ</name>
<organism evidence="4 5">
    <name type="scientific">Leadbettera azotonutricia (strain ATCC BAA-888 / DSM 13862 / ZAS-9)</name>
    <name type="common">Treponema azotonutricium</name>
    <dbReference type="NCBI Taxonomy" id="545695"/>
    <lineage>
        <taxon>Bacteria</taxon>
        <taxon>Pseudomonadati</taxon>
        <taxon>Spirochaetota</taxon>
        <taxon>Spirochaetia</taxon>
        <taxon>Spirochaetales</taxon>
        <taxon>Breznakiellaceae</taxon>
        <taxon>Leadbettera</taxon>
    </lineage>
</organism>
<dbReference type="Gene3D" id="1.25.40.20">
    <property type="entry name" value="Ankyrin repeat-containing domain"/>
    <property type="match status" value="1"/>
</dbReference>
<dbReference type="PANTHER" id="PTHR24171">
    <property type="entry name" value="ANKYRIN REPEAT DOMAIN-CONTAINING PROTEIN 39-RELATED"/>
    <property type="match status" value="1"/>
</dbReference>
<evidence type="ECO:0000313" key="5">
    <source>
        <dbReference type="Proteomes" id="UP000009222"/>
    </source>
</evidence>